<dbReference type="InterPro" id="IPR016142">
    <property type="entry name" value="Citrate_synth-like_lrg_a-sub"/>
</dbReference>
<evidence type="ECO:0000256" key="4">
    <source>
        <dbReference type="ARBA" id="ARBA00022679"/>
    </source>
</evidence>
<dbReference type="PANTHER" id="PTHR11739:SF4">
    <property type="entry name" value="CITRATE SYNTHASE, PEROXISOMAL"/>
    <property type="match status" value="1"/>
</dbReference>
<dbReference type="InterPro" id="IPR036969">
    <property type="entry name" value="Citrate_synthase_sf"/>
</dbReference>
<dbReference type="InterPro" id="IPR002020">
    <property type="entry name" value="Citrate_synthase"/>
</dbReference>
<dbReference type="EMBL" id="CP089982">
    <property type="protein sequence ID" value="WXA92930.1"/>
    <property type="molecule type" value="Genomic_DNA"/>
</dbReference>
<keyword evidence="4" id="KW-0808">Transferase</keyword>
<dbReference type="Gene3D" id="1.10.580.10">
    <property type="entry name" value="Citrate Synthase, domain 1"/>
    <property type="match status" value="1"/>
</dbReference>
<comment type="similarity">
    <text evidence="2">Belongs to the citrate synthase family.</text>
</comment>
<proteinExistence type="inferred from homology"/>
<dbReference type="Gene3D" id="1.10.230.10">
    <property type="entry name" value="Cytochrome P450-Terp, domain 2"/>
    <property type="match status" value="1"/>
</dbReference>
<accession>A0ABZ2K708</accession>
<dbReference type="RefSeq" id="WP_394843529.1">
    <property type="nucleotide sequence ID" value="NZ_CP089982.1"/>
</dbReference>
<comment type="pathway">
    <text evidence="1">Carbohydrate metabolism; tricarboxylic acid cycle; isocitrate from oxaloacetate: step 1/2.</text>
</comment>
<name>A0ABZ2K708_9BACT</name>
<evidence type="ECO:0000313" key="6">
    <source>
        <dbReference type="Proteomes" id="UP001379533"/>
    </source>
</evidence>
<gene>
    <name evidence="5" type="ORF">LZC95_41585</name>
</gene>
<sequence length="380" mass="40042">MMNEPHNLLGRPATRYRGTDIDGPTLAPEGLWVRGRNLNDLIGQTDFESALWHIWFEGMPSAAERDAVRARLAAFGRAFEARDASVDAAALVGGMGIDMVSAAATGFLRGIDGVRAKSGTSAWDDDFDQMLACIAGAPYLMRAALGPAIERLEPATSHAERVLRLCAEGGAPSKAGIAIMDALLIAWHAGFGYITPTVLVPRCAIGTGVTLAQAIAAGFMSSGPNHVGAAFEAMRWLTALAAREGNGTDEAIAAVDAVIDQPGALLFGFGHPLFVADPRPPHLRALCTGLGFEGKHLHLFDAACARARERKGLNPNIDFITAAALLDLGVREARWGVGVGLCARIAAMAAHAVERRRRPAFGVNSSTARKLLAAVPVGWL</sequence>
<evidence type="ECO:0000256" key="2">
    <source>
        <dbReference type="ARBA" id="ARBA00010566"/>
    </source>
</evidence>
<dbReference type="InterPro" id="IPR016143">
    <property type="entry name" value="Citrate_synth-like_sm_a-sub"/>
</dbReference>
<dbReference type="PANTHER" id="PTHR11739">
    <property type="entry name" value="CITRATE SYNTHASE"/>
    <property type="match status" value="1"/>
</dbReference>
<evidence type="ECO:0000313" key="5">
    <source>
        <dbReference type="EMBL" id="WXA92930.1"/>
    </source>
</evidence>
<evidence type="ECO:0000256" key="1">
    <source>
        <dbReference type="ARBA" id="ARBA00004751"/>
    </source>
</evidence>
<dbReference type="Pfam" id="PF00285">
    <property type="entry name" value="Citrate_synt"/>
    <property type="match status" value="1"/>
</dbReference>
<protein>
    <recommendedName>
        <fullName evidence="3">citrate synthase (unknown stereospecificity)</fullName>
        <ecNumber evidence="3">2.3.3.16</ecNumber>
    </recommendedName>
</protein>
<reference evidence="5 6" key="1">
    <citation type="submission" date="2021-12" db="EMBL/GenBank/DDBJ databases">
        <title>Discovery of the Pendulisporaceae a myxobacterial family with distinct sporulation behavior and unique specialized metabolism.</title>
        <authorList>
            <person name="Garcia R."/>
            <person name="Popoff A."/>
            <person name="Bader C.D."/>
            <person name="Loehr J."/>
            <person name="Walesch S."/>
            <person name="Walt C."/>
            <person name="Boldt J."/>
            <person name="Bunk B."/>
            <person name="Haeckl F.J.F.P.J."/>
            <person name="Gunesch A.P."/>
            <person name="Birkelbach J."/>
            <person name="Nuebel U."/>
            <person name="Pietschmann T."/>
            <person name="Bach T."/>
            <person name="Mueller R."/>
        </authorList>
    </citation>
    <scope>NUCLEOTIDE SEQUENCE [LARGE SCALE GENOMIC DNA]</scope>
    <source>
        <strain evidence="5 6">MSr12523</strain>
    </source>
</reference>
<keyword evidence="6" id="KW-1185">Reference proteome</keyword>
<dbReference type="EC" id="2.3.3.16" evidence="3"/>
<dbReference type="Proteomes" id="UP001379533">
    <property type="component" value="Chromosome"/>
</dbReference>
<evidence type="ECO:0000256" key="3">
    <source>
        <dbReference type="ARBA" id="ARBA00012972"/>
    </source>
</evidence>
<dbReference type="SUPFAM" id="SSF48256">
    <property type="entry name" value="Citrate synthase"/>
    <property type="match status" value="1"/>
</dbReference>
<organism evidence="5 6">
    <name type="scientific">Pendulispora brunnea</name>
    <dbReference type="NCBI Taxonomy" id="2905690"/>
    <lineage>
        <taxon>Bacteria</taxon>
        <taxon>Pseudomonadati</taxon>
        <taxon>Myxococcota</taxon>
        <taxon>Myxococcia</taxon>
        <taxon>Myxococcales</taxon>
        <taxon>Sorangiineae</taxon>
        <taxon>Pendulisporaceae</taxon>
        <taxon>Pendulispora</taxon>
    </lineage>
</organism>